<dbReference type="Proteomes" id="UP000529795">
    <property type="component" value="Unassembled WGS sequence"/>
</dbReference>
<comment type="caution">
    <text evidence="1">The sequence shown here is derived from an EMBL/GenBank/DDBJ whole genome shotgun (WGS) entry which is preliminary data.</text>
</comment>
<evidence type="ECO:0000313" key="2">
    <source>
        <dbReference type="Proteomes" id="UP000529795"/>
    </source>
</evidence>
<evidence type="ECO:0000313" key="1">
    <source>
        <dbReference type="EMBL" id="MBB4154414.1"/>
    </source>
</evidence>
<reference evidence="1 2" key="1">
    <citation type="submission" date="2020-08" db="EMBL/GenBank/DDBJ databases">
        <title>Genomic Encyclopedia of Type Strains, Phase IV (KMG-IV): sequencing the most valuable type-strain genomes for metagenomic binning, comparative biology and taxonomic classification.</title>
        <authorList>
            <person name="Goeker M."/>
        </authorList>
    </citation>
    <scope>NUCLEOTIDE SEQUENCE [LARGE SCALE GENOMIC DNA]</scope>
    <source>
        <strain evidence="1 2">YC6723</strain>
    </source>
</reference>
<sequence length="97" mass="10626">MLNACLSGELIKRYADLIETMLAGTAARHVLTRPSLQTALGKIRAETLQIVAGFLIWDTAARLFPKINDRLLGAEFADLDHLPAWPAIDRNPDSEAA</sequence>
<name>A0A840FFB4_9SPHN</name>
<organism evidence="1 2">
    <name type="scientific">Sphingomonas jinjuensis</name>
    <dbReference type="NCBI Taxonomy" id="535907"/>
    <lineage>
        <taxon>Bacteria</taxon>
        <taxon>Pseudomonadati</taxon>
        <taxon>Pseudomonadota</taxon>
        <taxon>Alphaproteobacteria</taxon>
        <taxon>Sphingomonadales</taxon>
        <taxon>Sphingomonadaceae</taxon>
        <taxon>Sphingomonas</taxon>
    </lineage>
</organism>
<protein>
    <submittedName>
        <fullName evidence="1">Uncharacterized protein</fullName>
    </submittedName>
</protein>
<dbReference type="AlphaFoldDB" id="A0A840FFB4"/>
<accession>A0A840FFB4</accession>
<dbReference type="RefSeq" id="WP_183984916.1">
    <property type="nucleotide sequence ID" value="NZ_JACIEV010000006.1"/>
</dbReference>
<gene>
    <name evidence="1" type="ORF">GGQ80_002327</name>
</gene>
<proteinExistence type="predicted"/>
<dbReference type="EMBL" id="JACIEV010000006">
    <property type="protein sequence ID" value="MBB4154414.1"/>
    <property type="molecule type" value="Genomic_DNA"/>
</dbReference>
<keyword evidence="2" id="KW-1185">Reference proteome</keyword>